<proteinExistence type="predicted"/>
<dbReference type="Proteomes" id="UP000580709">
    <property type="component" value="Unassembled WGS sequence"/>
</dbReference>
<comment type="caution">
    <text evidence="2">The sequence shown here is derived from an EMBL/GenBank/DDBJ whole genome shotgun (WGS) entry which is preliminary data.</text>
</comment>
<accession>A0A6C1U076</accession>
<organism evidence="2 3">
    <name type="scientific">Corynebacterium sanguinis</name>
    <dbReference type="NCBI Taxonomy" id="2594913"/>
    <lineage>
        <taxon>Bacteria</taxon>
        <taxon>Bacillati</taxon>
        <taxon>Actinomycetota</taxon>
        <taxon>Actinomycetes</taxon>
        <taxon>Mycobacteriales</taxon>
        <taxon>Corynebacteriaceae</taxon>
        <taxon>Corynebacterium</taxon>
    </lineage>
</organism>
<evidence type="ECO:0000313" key="1">
    <source>
        <dbReference type="EMBL" id="MBA4504166.1"/>
    </source>
</evidence>
<dbReference type="OrthoDB" id="4425096at2"/>
<sequence length="200" mass="20684">MADMGAHAPQRVLPDADVLGVGDQFHRVLPDGGVPRRAVTHISDTPALVVEIIDRVTAEGGFAAVVGWPELSYAGVATLERVIAVPEPGIDPLAVAGVLVEGLDLVVLHTPQPLNLSPVRARPLLARVRKGKAALLTVNARVPSPALSITGTLAGFHGIGRGAGRIVGMDMRVEAAGRRTASTVITLGQAPRPAGVRAVR</sequence>
<dbReference type="EMBL" id="RXIR01000001">
    <property type="protein sequence ID" value="TVS30436.1"/>
    <property type="molecule type" value="Genomic_DNA"/>
</dbReference>
<dbReference type="Proteomes" id="UP000336646">
    <property type="component" value="Unassembled WGS sequence"/>
</dbReference>
<protein>
    <submittedName>
        <fullName evidence="2">Uncharacterized protein</fullName>
    </submittedName>
</protein>
<reference evidence="2 3" key="1">
    <citation type="submission" date="2018-12" db="EMBL/GenBank/DDBJ databases">
        <title>Corynebacterium sanguinis sp. nov., a clinically-associated and environmental corynebacterium.</title>
        <authorList>
            <person name="Gonzales-Siles L."/>
            <person name="Jaen-Luchoro D."/>
            <person name="Cardew S."/>
            <person name="Inganas E."/>
            <person name="Ohlen M."/>
            <person name="Jensie-Markopolous S."/>
            <person name="Pinyeiro-Iglesias B."/>
            <person name="Molin K."/>
            <person name="Skovbjerg S."/>
            <person name="Svensson-Stadler L."/>
            <person name="Funke G."/>
            <person name="Moore E.R.B."/>
        </authorList>
    </citation>
    <scope>NUCLEOTIDE SEQUENCE [LARGE SCALE GENOMIC DNA]</scope>
    <source>
        <strain evidence="2 3">58734</strain>
    </source>
</reference>
<dbReference type="AlphaFoldDB" id="A0A6C1U076"/>
<name>A0A6C1U076_9CORY</name>
<reference evidence="1 4" key="2">
    <citation type="submission" date="2020-07" db="EMBL/GenBank/DDBJ databases">
        <authorList>
            <person name="Khare M."/>
        </authorList>
    </citation>
    <scope>NUCLEOTIDE SEQUENCE [LARGE SCALE GENOMIC DNA]</scope>
    <source>
        <strain evidence="1 4">P8776</strain>
    </source>
</reference>
<keyword evidence="4" id="KW-1185">Reference proteome</keyword>
<evidence type="ECO:0000313" key="4">
    <source>
        <dbReference type="Proteomes" id="UP000580709"/>
    </source>
</evidence>
<evidence type="ECO:0000313" key="3">
    <source>
        <dbReference type="Proteomes" id="UP000336646"/>
    </source>
</evidence>
<dbReference type="EMBL" id="JACEOR010000077">
    <property type="protein sequence ID" value="MBA4504166.1"/>
    <property type="molecule type" value="Genomic_DNA"/>
</dbReference>
<gene>
    <name evidence="2" type="ORF">EKI59_00355</name>
    <name evidence="1" type="ORF">H0H28_02220</name>
</gene>
<evidence type="ECO:0000313" key="2">
    <source>
        <dbReference type="EMBL" id="TVS30436.1"/>
    </source>
</evidence>